<evidence type="ECO:0000313" key="8">
    <source>
        <dbReference type="Proteomes" id="UP000298663"/>
    </source>
</evidence>
<feature type="transmembrane region" description="Helical" evidence="6">
    <location>
        <begin position="36"/>
        <end position="53"/>
    </location>
</feature>
<keyword evidence="6" id="KW-0868">Chloride</keyword>
<accession>A0A4U5NTY8</accession>
<dbReference type="GO" id="GO:0034707">
    <property type="term" value="C:chloride channel complex"/>
    <property type="evidence" value="ECO:0007669"/>
    <property type="project" value="UniProtKB-KW"/>
</dbReference>
<keyword evidence="3 6" id="KW-1133">Transmembrane helix</keyword>
<organism evidence="7 8">
    <name type="scientific">Steinernema carpocapsae</name>
    <name type="common">Entomopathogenic nematode</name>
    <dbReference type="NCBI Taxonomy" id="34508"/>
    <lineage>
        <taxon>Eukaryota</taxon>
        <taxon>Metazoa</taxon>
        <taxon>Ecdysozoa</taxon>
        <taxon>Nematoda</taxon>
        <taxon>Chromadorea</taxon>
        <taxon>Rhabditida</taxon>
        <taxon>Tylenchina</taxon>
        <taxon>Panagrolaimomorpha</taxon>
        <taxon>Strongyloidoidea</taxon>
        <taxon>Steinernematidae</taxon>
        <taxon>Steinernema</taxon>
    </lineage>
</organism>
<comment type="function">
    <text evidence="6">Forms chloride channels.</text>
</comment>
<dbReference type="STRING" id="34508.A0A4U5NTY8"/>
<proteinExistence type="inferred from homology"/>
<keyword evidence="6" id="KW-1003">Cell membrane</keyword>
<keyword evidence="8" id="KW-1185">Reference proteome</keyword>
<dbReference type="OrthoDB" id="201595at2759"/>
<dbReference type="Pfam" id="PF01062">
    <property type="entry name" value="Bestrophin"/>
    <property type="match status" value="1"/>
</dbReference>
<name>A0A4U5NTY8_STECR</name>
<dbReference type="PANTHER" id="PTHR10736">
    <property type="entry name" value="BESTROPHIN"/>
    <property type="match status" value="1"/>
</dbReference>
<keyword evidence="6" id="KW-0869">Chloride channel</keyword>
<keyword evidence="6" id="KW-0813">Transport</keyword>
<evidence type="ECO:0000256" key="2">
    <source>
        <dbReference type="ARBA" id="ARBA00022692"/>
    </source>
</evidence>
<evidence type="ECO:0000256" key="6">
    <source>
        <dbReference type="RuleBase" id="RU363126"/>
    </source>
</evidence>
<reference evidence="7 8" key="2">
    <citation type="journal article" date="2019" name="G3 (Bethesda)">
        <title>Hybrid Assembly of the Genome of the Entomopathogenic Nematode Steinernema carpocapsae Identifies the X-Chromosome.</title>
        <authorList>
            <person name="Serra L."/>
            <person name="Macchietto M."/>
            <person name="Macias-Munoz A."/>
            <person name="McGill C.J."/>
            <person name="Rodriguez I.M."/>
            <person name="Rodriguez B."/>
            <person name="Murad R."/>
            <person name="Mortazavi A."/>
        </authorList>
    </citation>
    <scope>NUCLEOTIDE SEQUENCE [LARGE SCALE GENOMIC DNA]</scope>
    <source>
        <strain evidence="7 8">ALL</strain>
    </source>
</reference>
<evidence type="ECO:0000256" key="1">
    <source>
        <dbReference type="ARBA" id="ARBA00004370"/>
    </source>
</evidence>
<keyword evidence="6" id="KW-0407">Ion channel</keyword>
<keyword evidence="6" id="KW-0406">Ion transport</keyword>
<comment type="caution">
    <text evidence="7">The sequence shown here is derived from an EMBL/GenBank/DDBJ whole genome shotgun (WGS) entry which is preliminary data.</text>
</comment>
<dbReference type="InterPro" id="IPR021134">
    <property type="entry name" value="Bestrophin-like"/>
</dbReference>
<gene>
    <name evidence="7" type="ORF">L596_011467</name>
</gene>
<keyword evidence="4 6" id="KW-0472">Membrane</keyword>
<comment type="similarity">
    <text evidence="5 6">Belongs to the anion channel-forming bestrophin (TC 1.A.46) family. Calcium-sensitive chloride channel subfamily.</text>
</comment>
<dbReference type="AlphaFoldDB" id="A0A4U5NTY8"/>
<dbReference type="Proteomes" id="UP000298663">
    <property type="component" value="Unassembled WGS sequence"/>
</dbReference>
<evidence type="ECO:0000256" key="5">
    <source>
        <dbReference type="ARBA" id="ARBA00034769"/>
    </source>
</evidence>
<comment type="subcellular location">
    <subcellularLocation>
        <location evidence="6">Cell membrane</location>
        <topology evidence="6">Multi-pass membrane protein</topology>
    </subcellularLocation>
    <subcellularLocation>
        <location evidence="1">Membrane</location>
    </subcellularLocation>
</comment>
<evidence type="ECO:0000313" key="7">
    <source>
        <dbReference type="EMBL" id="TKR86978.1"/>
    </source>
</evidence>
<dbReference type="EMBL" id="AZBU02000003">
    <property type="protein sequence ID" value="TKR86978.1"/>
    <property type="molecule type" value="Genomic_DNA"/>
</dbReference>
<evidence type="ECO:0000256" key="3">
    <source>
        <dbReference type="ARBA" id="ARBA00022989"/>
    </source>
</evidence>
<dbReference type="PANTHER" id="PTHR10736:SF0">
    <property type="entry name" value="BESTROPHIN HOMOLOG"/>
    <property type="match status" value="1"/>
</dbReference>
<sequence length="225" mass="26356">MGVPYMNDVPNSSIRSFLRLIFRWKGSLWKLIWRELLVWLVVYGILNIVYRLSLDDKQKIRFENICASIFLSQDHVSLTFLLGFFVTQTIDRWSVLFINLGFCDTFALNVVAYLQGTDLKARIARRSIIRYLSLAQVLVYRDISTVVRRRFPTLEAVRFAGFCNKNELKIFENVNCAGRKYWVPIKWAMMTTIEARKEGYIDSDFAVQDIIKVQQNTSLLELNVF</sequence>
<feature type="transmembrane region" description="Helical" evidence="6">
    <location>
        <begin position="93"/>
        <end position="116"/>
    </location>
</feature>
<dbReference type="InterPro" id="IPR000615">
    <property type="entry name" value="Bestrophin"/>
</dbReference>
<evidence type="ECO:0000256" key="4">
    <source>
        <dbReference type="ARBA" id="ARBA00023136"/>
    </source>
</evidence>
<dbReference type="GO" id="GO:0005886">
    <property type="term" value="C:plasma membrane"/>
    <property type="evidence" value="ECO:0007669"/>
    <property type="project" value="UniProtKB-SubCell"/>
</dbReference>
<keyword evidence="2 6" id="KW-0812">Transmembrane</keyword>
<protein>
    <recommendedName>
        <fullName evidence="6">Bestrophin homolog</fullName>
    </recommendedName>
</protein>
<reference evidence="7 8" key="1">
    <citation type="journal article" date="2015" name="Genome Biol.">
        <title>Comparative genomics of Steinernema reveals deeply conserved gene regulatory networks.</title>
        <authorList>
            <person name="Dillman A.R."/>
            <person name="Macchietto M."/>
            <person name="Porter C.F."/>
            <person name="Rogers A."/>
            <person name="Williams B."/>
            <person name="Antoshechkin I."/>
            <person name="Lee M.M."/>
            <person name="Goodwin Z."/>
            <person name="Lu X."/>
            <person name="Lewis E.E."/>
            <person name="Goodrich-Blair H."/>
            <person name="Stock S.P."/>
            <person name="Adams B.J."/>
            <person name="Sternberg P.W."/>
            <person name="Mortazavi A."/>
        </authorList>
    </citation>
    <scope>NUCLEOTIDE SEQUENCE [LARGE SCALE GENOMIC DNA]</scope>
    <source>
        <strain evidence="7 8">ALL</strain>
    </source>
</reference>
<dbReference type="GO" id="GO:0005254">
    <property type="term" value="F:chloride channel activity"/>
    <property type="evidence" value="ECO:0007669"/>
    <property type="project" value="UniProtKB-KW"/>
</dbReference>